<dbReference type="GO" id="GO:0046872">
    <property type="term" value="F:metal ion binding"/>
    <property type="evidence" value="ECO:0007669"/>
    <property type="project" value="UniProtKB-KW"/>
</dbReference>
<evidence type="ECO:0000256" key="2">
    <source>
        <dbReference type="ARBA" id="ARBA00004141"/>
    </source>
</evidence>
<evidence type="ECO:0000259" key="11">
    <source>
        <dbReference type="Pfam" id="PF00149"/>
    </source>
</evidence>
<keyword evidence="8 10" id="KW-0472">Membrane</keyword>
<dbReference type="InterPro" id="IPR029052">
    <property type="entry name" value="Metallo-depent_PP-like"/>
</dbReference>
<evidence type="ECO:0000256" key="4">
    <source>
        <dbReference type="ARBA" id="ARBA00022692"/>
    </source>
</evidence>
<accession>A0ABD0LEG1</accession>
<dbReference type="GO" id="GO:0016020">
    <property type="term" value="C:membrane"/>
    <property type="evidence" value="ECO:0007669"/>
    <property type="project" value="UniProtKB-SubCell"/>
</dbReference>
<feature type="domain" description="Calcineurin-like phosphoesterase" evidence="11">
    <location>
        <begin position="2"/>
        <end position="240"/>
    </location>
</feature>
<dbReference type="GO" id="GO:0016787">
    <property type="term" value="F:hydrolase activity"/>
    <property type="evidence" value="ECO:0007669"/>
    <property type="project" value="UniProtKB-KW"/>
</dbReference>
<evidence type="ECO:0000256" key="3">
    <source>
        <dbReference type="ARBA" id="ARBA00008895"/>
    </source>
</evidence>
<evidence type="ECO:0000256" key="10">
    <source>
        <dbReference type="SAM" id="Phobius"/>
    </source>
</evidence>
<evidence type="ECO:0000256" key="5">
    <source>
        <dbReference type="ARBA" id="ARBA00022723"/>
    </source>
</evidence>
<comment type="subcellular location">
    <subcellularLocation>
        <location evidence="2">Membrane</location>
        <topology evidence="2">Multi-pass membrane protein</topology>
    </subcellularLocation>
</comment>
<dbReference type="AlphaFoldDB" id="A0ABD0LEG1"/>
<name>A0ABD0LEG1_9CAEN</name>
<dbReference type="SUPFAM" id="SSF56300">
    <property type="entry name" value="Metallo-dependent phosphatases"/>
    <property type="match status" value="1"/>
</dbReference>
<evidence type="ECO:0000256" key="8">
    <source>
        <dbReference type="ARBA" id="ARBA00023136"/>
    </source>
</evidence>
<dbReference type="InterPro" id="IPR033308">
    <property type="entry name" value="PGAP5/Cdc1/Ted1"/>
</dbReference>
<evidence type="ECO:0000313" key="12">
    <source>
        <dbReference type="EMBL" id="KAK7497707.1"/>
    </source>
</evidence>
<dbReference type="Gene3D" id="3.60.21.10">
    <property type="match status" value="1"/>
</dbReference>
<proteinExistence type="inferred from homology"/>
<dbReference type="PANTHER" id="PTHR13315:SF0">
    <property type="entry name" value="METALLOPHOSPHOESTERASE 1"/>
    <property type="match status" value="1"/>
</dbReference>
<evidence type="ECO:0000256" key="7">
    <source>
        <dbReference type="ARBA" id="ARBA00022989"/>
    </source>
</evidence>
<feature type="transmembrane region" description="Helical" evidence="10">
    <location>
        <begin position="292"/>
        <end position="310"/>
    </location>
</feature>
<evidence type="ECO:0000256" key="9">
    <source>
        <dbReference type="ARBA" id="ARBA00023211"/>
    </source>
</evidence>
<dbReference type="Proteomes" id="UP001519460">
    <property type="component" value="Unassembled WGS sequence"/>
</dbReference>
<dbReference type="Pfam" id="PF00149">
    <property type="entry name" value="Metallophos"/>
    <property type="match status" value="1"/>
</dbReference>
<protein>
    <recommendedName>
        <fullName evidence="11">Calcineurin-like phosphoesterase domain-containing protein</fullName>
    </recommendedName>
</protein>
<evidence type="ECO:0000313" key="13">
    <source>
        <dbReference type="Proteomes" id="UP001519460"/>
    </source>
</evidence>
<keyword evidence="6" id="KW-0378">Hydrolase</keyword>
<sequence>MFLADTHLLGFREGHWFDKVRREWQMQRAFQTSMLLHRPDVVFILGDLLDEGKWCDDDEFQYHVERFNSMFSVPSGTQRHLVVGNHDIGFHYMITSHKKFRFEEAFGSPSVAVLHIQGVIFVLLNSMAMEGDGCDLCTEAEDSLQKVSLQLRCAKGTVTTEREKKRCQNFEKFQYSQPVLLQHFPLYRPSDINCSTQDAAPEEEKIIAFRPRHDTLSKQATRQLFKMLDPRLVIGAHTHHGCYRIHDNGTPEWTVASFSWRNKQSPSFLMARISSKTHKVHLCLMPDELTVIYIYVIGGIVILLTTFWPFHSNKFRKTS</sequence>
<organism evidence="12 13">
    <name type="scientific">Batillaria attramentaria</name>
    <dbReference type="NCBI Taxonomy" id="370345"/>
    <lineage>
        <taxon>Eukaryota</taxon>
        <taxon>Metazoa</taxon>
        <taxon>Spiralia</taxon>
        <taxon>Lophotrochozoa</taxon>
        <taxon>Mollusca</taxon>
        <taxon>Gastropoda</taxon>
        <taxon>Caenogastropoda</taxon>
        <taxon>Sorbeoconcha</taxon>
        <taxon>Cerithioidea</taxon>
        <taxon>Batillariidae</taxon>
        <taxon>Batillaria</taxon>
    </lineage>
</organism>
<comment type="caution">
    <text evidence="12">The sequence shown here is derived from an EMBL/GenBank/DDBJ whole genome shotgun (WGS) entry which is preliminary data.</text>
</comment>
<keyword evidence="9" id="KW-0464">Manganese</keyword>
<keyword evidence="4 10" id="KW-0812">Transmembrane</keyword>
<dbReference type="InterPro" id="IPR004843">
    <property type="entry name" value="Calcineurin-like_PHP"/>
</dbReference>
<dbReference type="PANTHER" id="PTHR13315">
    <property type="entry name" value="METALLO PHOSPHOESTERASE RELATED"/>
    <property type="match status" value="1"/>
</dbReference>
<dbReference type="EMBL" id="JACVVK020000056">
    <property type="protein sequence ID" value="KAK7497707.1"/>
    <property type="molecule type" value="Genomic_DNA"/>
</dbReference>
<keyword evidence="7 10" id="KW-1133">Transmembrane helix</keyword>
<comment type="similarity">
    <text evidence="3">Belongs to the metallophosphoesterase superfamily. MPPE1 family.</text>
</comment>
<reference evidence="12 13" key="1">
    <citation type="journal article" date="2023" name="Sci. Data">
        <title>Genome assembly of the Korean intertidal mud-creeper Batillaria attramentaria.</title>
        <authorList>
            <person name="Patra A.K."/>
            <person name="Ho P.T."/>
            <person name="Jun S."/>
            <person name="Lee S.J."/>
            <person name="Kim Y."/>
            <person name="Won Y.J."/>
        </authorList>
    </citation>
    <scope>NUCLEOTIDE SEQUENCE [LARGE SCALE GENOMIC DNA]</scope>
    <source>
        <strain evidence="12">Wonlab-2016</strain>
    </source>
</reference>
<gene>
    <name evidence="12" type="ORF">BaRGS_00011102</name>
</gene>
<evidence type="ECO:0000256" key="6">
    <source>
        <dbReference type="ARBA" id="ARBA00022801"/>
    </source>
</evidence>
<keyword evidence="13" id="KW-1185">Reference proteome</keyword>
<evidence type="ECO:0000256" key="1">
    <source>
        <dbReference type="ARBA" id="ARBA00001936"/>
    </source>
</evidence>
<keyword evidence="5" id="KW-0479">Metal-binding</keyword>
<comment type="cofactor">
    <cofactor evidence="1">
        <name>Mn(2+)</name>
        <dbReference type="ChEBI" id="CHEBI:29035"/>
    </cofactor>
</comment>